<evidence type="ECO:0000256" key="1">
    <source>
        <dbReference type="ARBA" id="ARBA00022679"/>
    </source>
</evidence>
<dbReference type="Pfam" id="PF00583">
    <property type="entry name" value="Acetyltransf_1"/>
    <property type="match status" value="1"/>
</dbReference>
<dbReference type="PROSITE" id="PS51186">
    <property type="entry name" value="GNAT"/>
    <property type="match status" value="1"/>
</dbReference>
<keyword evidence="5" id="KW-1185">Reference proteome</keyword>
<dbReference type="PANTHER" id="PTHR43877">
    <property type="entry name" value="AMINOALKYLPHOSPHONATE N-ACETYLTRANSFERASE-RELATED-RELATED"/>
    <property type="match status" value="1"/>
</dbReference>
<dbReference type="InterPro" id="IPR050832">
    <property type="entry name" value="Bact_Acetyltransf"/>
</dbReference>
<accession>A0ABV1U8L0</accession>
<gene>
    <name evidence="4" type="ORF">ABT272_20305</name>
</gene>
<dbReference type="CDD" id="cd04301">
    <property type="entry name" value="NAT_SF"/>
    <property type="match status" value="1"/>
</dbReference>
<evidence type="ECO:0000313" key="5">
    <source>
        <dbReference type="Proteomes" id="UP001470023"/>
    </source>
</evidence>
<protein>
    <submittedName>
        <fullName evidence="4">GNAT family N-acetyltransferase</fullName>
    </submittedName>
</protein>
<feature type="domain" description="N-acetyltransferase" evidence="3">
    <location>
        <begin position="5"/>
        <end position="165"/>
    </location>
</feature>
<dbReference type="InterPro" id="IPR000182">
    <property type="entry name" value="GNAT_dom"/>
</dbReference>
<evidence type="ECO:0000259" key="3">
    <source>
        <dbReference type="PROSITE" id="PS51186"/>
    </source>
</evidence>
<dbReference type="Proteomes" id="UP001470023">
    <property type="component" value="Unassembled WGS sequence"/>
</dbReference>
<keyword evidence="1" id="KW-0808">Transferase</keyword>
<dbReference type="InterPro" id="IPR016181">
    <property type="entry name" value="Acyl_CoA_acyltransferase"/>
</dbReference>
<reference evidence="4 5" key="1">
    <citation type="submission" date="2024-06" db="EMBL/GenBank/DDBJ databases">
        <title>The Natural Products Discovery Center: Release of the First 8490 Sequenced Strains for Exploring Actinobacteria Biosynthetic Diversity.</title>
        <authorList>
            <person name="Kalkreuter E."/>
            <person name="Kautsar S.A."/>
            <person name="Yang D."/>
            <person name="Bader C.D."/>
            <person name="Teijaro C.N."/>
            <person name="Fluegel L."/>
            <person name="Davis C.M."/>
            <person name="Simpson J.R."/>
            <person name="Lauterbach L."/>
            <person name="Steele A.D."/>
            <person name="Gui C."/>
            <person name="Meng S."/>
            <person name="Li G."/>
            <person name="Viehrig K."/>
            <person name="Ye F."/>
            <person name="Su P."/>
            <person name="Kiefer A.F."/>
            <person name="Nichols A."/>
            <person name="Cepeda A.J."/>
            <person name="Yan W."/>
            <person name="Fan B."/>
            <person name="Jiang Y."/>
            <person name="Adhikari A."/>
            <person name="Zheng C.-J."/>
            <person name="Schuster L."/>
            <person name="Cowan T.M."/>
            <person name="Smanski M.J."/>
            <person name="Chevrette M.G."/>
            <person name="De Carvalho L.P.S."/>
            <person name="Shen B."/>
        </authorList>
    </citation>
    <scope>NUCLEOTIDE SEQUENCE [LARGE SCALE GENOMIC DNA]</scope>
    <source>
        <strain evidence="4 5">NPDC001166</strain>
    </source>
</reference>
<dbReference type="Gene3D" id="3.40.630.30">
    <property type="match status" value="1"/>
</dbReference>
<proteinExistence type="predicted"/>
<organism evidence="4 5">
    <name type="scientific">Streptomyces sp. 900105245</name>
    <dbReference type="NCBI Taxonomy" id="3154379"/>
    <lineage>
        <taxon>Bacteria</taxon>
        <taxon>Bacillati</taxon>
        <taxon>Actinomycetota</taxon>
        <taxon>Actinomycetes</taxon>
        <taxon>Kitasatosporales</taxon>
        <taxon>Streptomycetaceae</taxon>
        <taxon>Streptomyces</taxon>
    </lineage>
</organism>
<dbReference type="SUPFAM" id="SSF55729">
    <property type="entry name" value="Acyl-CoA N-acyltransferases (Nat)"/>
    <property type="match status" value="1"/>
</dbReference>
<keyword evidence="2" id="KW-0012">Acyltransferase</keyword>
<name>A0ABV1U8L0_9ACTN</name>
<dbReference type="RefSeq" id="WP_352064052.1">
    <property type="nucleotide sequence ID" value="NZ_JBEPAZ010000016.1"/>
</dbReference>
<evidence type="ECO:0000313" key="4">
    <source>
        <dbReference type="EMBL" id="MER6430062.1"/>
    </source>
</evidence>
<dbReference type="EMBL" id="JBEPAZ010000016">
    <property type="protein sequence ID" value="MER6430062.1"/>
    <property type="molecule type" value="Genomic_DNA"/>
</dbReference>
<sequence length="176" mass="19104">MNHTLRIRGIAETDWPRIAALETAAYADLSLTEGEEALRSRARISAGTCFVLDLDGAIAGYVLALPYPPFRCPDLSRPERVVHHSANLHLHDLVVSAPLRRRGLGSRLVRHLSGVARARGFATTSLVAVAGKERFWQAHGYRAHPEAHLPPGYGADAVYMSAQVAAARPGEARRAV</sequence>
<evidence type="ECO:0000256" key="2">
    <source>
        <dbReference type="ARBA" id="ARBA00023315"/>
    </source>
</evidence>
<comment type="caution">
    <text evidence="4">The sequence shown here is derived from an EMBL/GenBank/DDBJ whole genome shotgun (WGS) entry which is preliminary data.</text>
</comment>